<evidence type="ECO:0000259" key="2">
    <source>
        <dbReference type="Pfam" id="PF06904"/>
    </source>
</evidence>
<accession>A0A418NJU5</accession>
<keyword evidence="1" id="KW-1133">Transmembrane helix</keyword>
<reference evidence="3 4" key="1">
    <citation type="submission" date="2018-08" db="EMBL/GenBank/DDBJ databases">
        <title>Altererythrobacter sp.Ery1 and Ery12, the genome sequencing of novel strains in genus Alterythrobacter.</title>
        <authorList>
            <person name="Cheng H."/>
            <person name="Wu Y.-H."/>
            <person name="Fang C."/>
            <person name="Xu X.-W."/>
        </authorList>
    </citation>
    <scope>NUCLEOTIDE SEQUENCE [LARGE SCALE GENOMIC DNA]</scope>
    <source>
        <strain evidence="3 4">Ery1</strain>
    </source>
</reference>
<dbReference type="EMBL" id="QXFK01000014">
    <property type="protein sequence ID" value="RIV79494.1"/>
    <property type="molecule type" value="Genomic_DNA"/>
</dbReference>
<name>A0A418NJU5_9SPHN</name>
<evidence type="ECO:0000313" key="4">
    <source>
        <dbReference type="Proteomes" id="UP000285092"/>
    </source>
</evidence>
<keyword evidence="1" id="KW-0472">Membrane</keyword>
<gene>
    <name evidence="3" type="ORF">D2V04_05805</name>
</gene>
<dbReference type="Proteomes" id="UP000285092">
    <property type="component" value="Unassembled WGS sequence"/>
</dbReference>
<dbReference type="OrthoDB" id="9809788at2"/>
<proteinExistence type="predicted"/>
<keyword evidence="1" id="KW-0812">Transmembrane</keyword>
<dbReference type="Pfam" id="PF06904">
    <property type="entry name" value="Extensin-like_C"/>
    <property type="match status" value="1"/>
</dbReference>
<dbReference type="AlphaFoldDB" id="A0A418NJU5"/>
<organism evidence="3 4">
    <name type="scientific">Pelagerythrobacter aerophilus</name>
    <dbReference type="NCBI Taxonomy" id="2306995"/>
    <lineage>
        <taxon>Bacteria</taxon>
        <taxon>Pseudomonadati</taxon>
        <taxon>Pseudomonadota</taxon>
        <taxon>Alphaproteobacteria</taxon>
        <taxon>Sphingomonadales</taxon>
        <taxon>Erythrobacteraceae</taxon>
        <taxon>Pelagerythrobacter</taxon>
    </lineage>
</organism>
<feature type="transmembrane region" description="Helical" evidence="1">
    <location>
        <begin position="21"/>
        <end position="38"/>
    </location>
</feature>
<protein>
    <submittedName>
        <fullName evidence="3">Extensin</fullName>
    </submittedName>
</protein>
<feature type="domain" description="Extensin-like C-terminal" evidence="2">
    <location>
        <begin position="73"/>
        <end position="244"/>
    </location>
</feature>
<evidence type="ECO:0000313" key="3">
    <source>
        <dbReference type="EMBL" id="RIV79494.1"/>
    </source>
</evidence>
<keyword evidence="4" id="KW-1185">Reference proteome</keyword>
<dbReference type="RefSeq" id="WP_119512326.1">
    <property type="nucleotide sequence ID" value="NZ_QXFK01000014.1"/>
</dbReference>
<sequence length="244" mass="26918">MSRGHWRISRRIGHFRGDRRVVWLLIAVGLLLAARGWLADHPQHNPWAPLDLNDPPGWATQSKLLALKDDPVECRAVLERSGVAFRALEPRGEGACRLEDRTVLAALPLSPDMPPTTCPVGIGLELWLRDVVQPAAVESFGAEVTRIEHFGAFSCRRLYGRAEGRWSEHATGNAIDIAAFVLADGQRIAVLGDWTGADEEAAFLHEVRDGACPLFATVLSPDYNAAHADHFHFDQSGRYMGVCR</sequence>
<comment type="caution">
    <text evidence="3">The sequence shown here is derived from an EMBL/GenBank/DDBJ whole genome shotgun (WGS) entry which is preliminary data.</text>
</comment>
<dbReference type="InterPro" id="IPR009683">
    <property type="entry name" value="Extensin-like_C"/>
</dbReference>
<evidence type="ECO:0000256" key="1">
    <source>
        <dbReference type="SAM" id="Phobius"/>
    </source>
</evidence>